<evidence type="ECO:0000256" key="4">
    <source>
        <dbReference type="ARBA" id="ARBA00023125"/>
    </source>
</evidence>
<keyword evidence="4 7" id="KW-0238">DNA-binding</keyword>
<keyword evidence="5" id="KW-0804">Transcription</keyword>
<protein>
    <submittedName>
        <fullName evidence="10">DNA-binding response regulator</fullName>
    </submittedName>
</protein>
<keyword evidence="1 6" id="KW-0597">Phosphoprotein</keyword>
<dbReference type="FunFam" id="1.10.10.10:FF:000005">
    <property type="entry name" value="Two-component system response regulator"/>
    <property type="match status" value="1"/>
</dbReference>
<keyword evidence="3" id="KW-0805">Transcription regulation</keyword>
<dbReference type="InterPro" id="IPR036388">
    <property type="entry name" value="WH-like_DNA-bd_sf"/>
</dbReference>
<dbReference type="PROSITE" id="PS51755">
    <property type="entry name" value="OMPR_PHOB"/>
    <property type="match status" value="1"/>
</dbReference>
<dbReference type="Pfam" id="PF00486">
    <property type="entry name" value="Trans_reg_C"/>
    <property type="match status" value="1"/>
</dbReference>
<reference evidence="10 11" key="1">
    <citation type="submission" date="2018-07" db="EMBL/GenBank/DDBJ databases">
        <title>Genome sequencing of Runella.</title>
        <authorList>
            <person name="Baek M.-G."/>
            <person name="Yi H."/>
        </authorList>
    </citation>
    <scope>NUCLEOTIDE SEQUENCE [LARGE SCALE GENOMIC DNA]</scope>
    <source>
        <strain evidence="10 11">HYN0085</strain>
    </source>
</reference>
<dbReference type="SMART" id="SM00448">
    <property type="entry name" value="REC"/>
    <property type="match status" value="1"/>
</dbReference>
<feature type="modified residue" description="4-aspartylphosphate" evidence="6">
    <location>
        <position position="56"/>
    </location>
</feature>
<dbReference type="SUPFAM" id="SSF52172">
    <property type="entry name" value="CheY-like"/>
    <property type="match status" value="1"/>
</dbReference>
<gene>
    <name evidence="10" type="ORF">DR864_20315</name>
</gene>
<dbReference type="GO" id="GO:0005829">
    <property type="term" value="C:cytosol"/>
    <property type="evidence" value="ECO:0007669"/>
    <property type="project" value="TreeGrafter"/>
</dbReference>
<dbReference type="GO" id="GO:0000976">
    <property type="term" value="F:transcription cis-regulatory region binding"/>
    <property type="evidence" value="ECO:0007669"/>
    <property type="project" value="TreeGrafter"/>
</dbReference>
<name>A0A344TMQ3_9BACT</name>
<dbReference type="PANTHER" id="PTHR48111:SF22">
    <property type="entry name" value="REGULATOR OF RPOS"/>
    <property type="match status" value="1"/>
</dbReference>
<dbReference type="RefSeq" id="WP_114068691.1">
    <property type="nucleotide sequence ID" value="NZ_CP030850.1"/>
</dbReference>
<evidence type="ECO:0000313" key="11">
    <source>
        <dbReference type="Proteomes" id="UP000251993"/>
    </source>
</evidence>
<dbReference type="InterPro" id="IPR001789">
    <property type="entry name" value="Sig_transdc_resp-reg_receiver"/>
</dbReference>
<dbReference type="CDD" id="cd00383">
    <property type="entry name" value="trans_reg_C"/>
    <property type="match status" value="1"/>
</dbReference>
<evidence type="ECO:0000256" key="5">
    <source>
        <dbReference type="ARBA" id="ARBA00023163"/>
    </source>
</evidence>
<dbReference type="SMART" id="SM00862">
    <property type="entry name" value="Trans_reg_C"/>
    <property type="match status" value="1"/>
</dbReference>
<dbReference type="EMBL" id="CP030850">
    <property type="protein sequence ID" value="AXE19924.1"/>
    <property type="molecule type" value="Genomic_DNA"/>
</dbReference>
<dbReference type="PANTHER" id="PTHR48111">
    <property type="entry name" value="REGULATOR OF RPOS"/>
    <property type="match status" value="1"/>
</dbReference>
<dbReference type="Pfam" id="PF00072">
    <property type="entry name" value="Response_reg"/>
    <property type="match status" value="1"/>
</dbReference>
<feature type="domain" description="OmpR/PhoB-type" evidence="9">
    <location>
        <begin position="133"/>
        <end position="231"/>
    </location>
</feature>
<dbReference type="GO" id="GO:0006355">
    <property type="term" value="P:regulation of DNA-templated transcription"/>
    <property type="evidence" value="ECO:0007669"/>
    <property type="project" value="InterPro"/>
</dbReference>
<keyword evidence="11" id="KW-1185">Reference proteome</keyword>
<dbReference type="Gene3D" id="1.10.10.10">
    <property type="entry name" value="Winged helix-like DNA-binding domain superfamily/Winged helix DNA-binding domain"/>
    <property type="match status" value="1"/>
</dbReference>
<accession>A0A344TMQ3</accession>
<evidence type="ECO:0000256" key="1">
    <source>
        <dbReference type="ARBA" id="ARBA00022553"/>
    </source>
</evidence>
<dbReference type="InterPro" id="IPR001867">
    <property type="entry name" value="OmpR/PhoB-type_DNA-bd"/>
</dbReference>
<evidence type="ECO:0000256" key="2">
    <source>
        <dbReference type="ARBA" id="ARBA00023012"/>
    </source>
</evidence>
<dbReference type="Gene3D" id="3.40.50.2300">
    <property type="match status" value="1"/>
</dbReference>
<evidence type="ECO:0000256" key="6">
    <source>
        <dbReference type="PROSITE-ProRule" id="PRU00169"/>
    </source>
</evidence>
<evidence type="ECO:0000259" key="8">
    <source>
        <dbReference type="PROSITE" id="PS50110"/>
    </source>
</evidence>
<dbReference type="AlphaFoldDB" id="A0A344TMQ3"/>
<feature type="DNA-binding region" description="OmpR/PhoB-type" evidence="7">
    <location>
        <begin position="133"/>
        <end position="231"/>
    </location>
</feature>
<evidence type="ECO:0000259" key="9">
    <source>
        <dbReference type="PROSITE" id="PS51755"/>
    </source>
</evidence>
<dbReference type="KEGG" id="run:DR864_20315"/>
<dbReference type="OrthoDB" id="5343479at2"/>
<dbReference type="PROSITE" id="PS50110">
    <property type="entry name" value="RESPONSE_REGULATORY"/>
    <property type="match status" value="1"/>
</dbReference>
<sequence length="233" mass="26286">MTHDTKKILIVEDDSRIAQNISKGLREKGFETEIAYDGLIGSKIATANHFDLVILDINLPSMNGYEVCKLIRQRDPNVPVLMLTALGEPDDKIEGFNVGADDYIVKPFDFRELLARVNVFLKRSQSDADNTGGNILRVADLEINTDTKIVVRANHAIDLTPKELALLEYLVRNKGRVVSKTDIAEKVWDMNFDSGTNVVEVYINFLRKKIDRDFDTKLIHTKSGMGYVLKEDS</sequence>
<evidence type="ECO:0000313" key="10">
    <source>
        <dbReference type="EMBL" id="AXE19924.1"/>
    </source>
</evidence>
<evidence type="ECO:0000256" key="3">
    <source>
        <dbReference type="ARBA" id="ARBA00023015"/>
    </source>
</evidence>
<evidence type="ECO:0000256" key="7">
    <source>
        <dbReference type="PROSITE-ProRule" id="PRU01091"/>
    </source>
</evidence>
<dbReference type="InterPro" id="IPR039420">
    <property type="entry name" value="WalR-like"/>
</dbReference>
<feature type="domain" description="Response regulatory" evidence="8">
    <location>
        <begin position="7"/>
        <end position="121"/>
    </location>
</feature>
<dbReference type="GO" id="GO:0000156">
    <property type="term" value="F:phosphorelay response regulator activity"/>
    <property type="evidence" value="ECO:0007669"/>
    <property type="project" value="TreeGrafter"/>
</dbReference>
<organism evidence="10 11">
    <name type="scientific">Runella rosea</name>
    <dbReference type="NCBI Taxonomy" id="2259595"/>
    <lineage>
        <taxon>Bacteria</taxon>
        <taxon>Pseudomonadati</taxon>
        <taxon>Bacteroidota</taxon>
        <taxon>Cytophagia</taxon>
        <taxon>Cytophagales</taxon>
        <taxon>Spirosomataceae</taxon>
        <taxon>Runella</taxon>
    </lineage>
</organism>
<keyword evidence="2" id="KW-0902">Two-component regulatory system</keyword>
<dbReference type="FunFam" id="3.40.50.2300:FF:000001">
    <property type="entry name" value="DNA-binding response regulator PhoB"/>
    <property type="match status" value="1"/>
</dbReference>
<dbReference type="Proteomes" id="UP000251993">
    <property type="component" value="Chromosome"/>
</dbReference>
<dbReference type="InterPro" id="IPR011006">
    <property type="entry name" value="CheY-like_superfamily"/>
</dbReference>
<dbReference type="Gene3D" id="6.10.250.690">
    <property type="match status" value="1"/>
</dbReference>
<dbReference type="GO" id="GO:0032993">
    <property type="term" value="C:protein-DNA complex"/>
    <property type="evidence" value="ECO:0007669"/>
    <property type="project" value="TreeGrafter"/>
</dbReference>
<dbReference type="CDD" id="cd17574">
    <property type="entry name" value="REC_OmpR"/>
    <property type="match status" value="1"/>
</dbReference>
<proteinExistence type="predicted"/>